<accession>A0A125MNI1</accession>
<feature type="domain" description="RDD" evidence="7">
    <location>
        <begin position="18"/>
        <end position="151"/>
    </location>
</feature>
<keyword evidence="2" id="KW-1003">Cell membrane</keyword>
<reference evidence="8 9" key="1">
    <citation type="journal article" date="2014" name="Genome Announc.">
        <title>Draft Genome Sequence of Lysobacter capsici AZ78, a Bacterium Antagonistic to Plant-Pathogenic Oomycetes.</title>
        <authorList>
            <person name="Puopolo G."/>
            <person name="Sonego P."/>
            <person name="Engelen K."/>
            <person name="Pertot I."/>
        </authorList>
    </citation>
    <scope>NUCLEOTIDE SEQUENCE [LARGE SCALE GENOMIC DNA]</scope>
    <source>
        <strain evidence="8 9">AZ78</strain>
    </source>
</reference>
<organism evidence="8 9">
    <name type="scientific">Lysobacter capsici AZ78</name>
    <dbReference type="NCBI Taxonomy" id="1444315"/>
    <lineage>
        <taxon>Bacteria</taxon>
        <taxon>Pseudomonadati</taxon>
        <taxon>Pseudomonadota</taxon>
        <taxon>Gammaproteobacteria</taxon>
        <taxon>Lysobacterales</taxon>
        <taxon>Lysobacteraceae</taxon>
        <taxon>Lysobacter</taxon>
    </lineage>
</organism>
<evidence type="ECO:0000313" key="8">
    <source>
        <dbReference type="EMBL" id="KWS06633.1"/>
    </source>
</evidence>
<dbReference type="OrthoDB" id="9793824at2"/>
<keyword evidence="9" id="KW-1185">Reference proteome</keyword>
<feature type="transmembrane region" description="Helical" evidence="6">
    <location>
        <begin position="64"/>
        <end position="84"/>
    </location>
</feature>
<dbReference type="PANTHER" id="PTHR36115:SF10">
    <property type="entry name" value="RDD DOMAIN-CONTAINING PROTEIN"/>
    <property type="match status" value="1"/>
</dbReference>
<sequence length="162" mass="18447">MTSPDPTAPDTAPARPAALIGWRLLSMFYDFWPVLALWMLAGAAFVLAFTLAGHDTHENIRPYTLWWSLQWTVCWLLAGAYTTVSWRRGGQTLGMRPWRLKVTGAGDQALGWKALWLRYAVGTLSLAAAGLGFWWAWFDRDRLTWHDRASGTRTVRLPKRKK</sequence>
<dbReference type="GO" id="GO:0005886">
    <property type="term" value="C:plasma membrane"/>
    <property type="evidence" value="ECO:0007669"/>
    <property type="project" value="UniProtKB-SubCell"/>
</dbReference>
<feature type="transmembrane region" description="Helical" evidence="6">
    <location>
        <begin position="31"/>
        <end position="52"/>
    </location>
</feature>
<comment type="caution">
    <text evidence="8">The sequence shown here is derived from an EMBL/GenBank/DDBJ whole genome shotgun (WGS) entry which is preliminary data.</text>
</comment>
<proteinExistence type="predicted"/>
<dbReference type="InterPro" id="IPR051791">
    <property type="entry name" value="Pra-immunoreactive"/>
</dbReference>
<comment type="subcellular location">
    <subcellularLocation>
        <location evidence="1">Cell membrane</location>
        <topology evidence="1">Multi-pass membrane protein</topology>
    </subcellularLocation>
</comment>
<evidence type="ECO:0000256" key="4">
    <source>
        <dbReference type="ARBA" id="ARBA00022989"/>
    </source>
</evidence>
<dbReference type="AlphaFoldDB" id="A0A125MNI1"/>
<evidence type="ECO:0000256" key="3">
    <source>
        <dbReference type="ARBA" id="ARBA00022692"/>
    </source>
</evidence>
<evidence type="ECO:0000256" key="6">
    <source>
        <dbReference type="SAM" id="Phobius"/>
    </source>
</evidence>
<evidence type="ECO:0000256" key="5">
    <source>
        <dbReference type="ARBA" id="ARBA00023136"/>
    </source>
</evidence>
<dbReference type="Proteomes" id="UP000023435">
    <property type="component" value="Unassembled WGS sequence"/>
</dbReference>
<protein>
    <recommendedName>
        <fullName evidence="7">RDD domain-containing protein</fullName>
    </recommendedName>
</protein>
<keyword evidence="5 6" id="KW-0472">Membrane</keyword>
<name>A0A125MNI1_9GAMM</name>
<dbReference type="Pfam" id="PF06271">
    <property type="entry name" value="RDD"/>
    <property type="match status" value="1"/>
</dbReference>
<keyword evidence="3 6" id="KW-0812">Transmembrane</keyword>
<dbReference type="EMBL" id="JAJA02000001">
    <property type="protein sequence ID" value="KWS06633.1"/>
    <property type="molecule type" value="Genomic_DNA"/>
</dbReference>
<keyword evidence="4 6" id="KW-1133">Transmembrane helix</keyword>
<evidence type="ECO:0000259" key="7">
    <source>
        <dbReference type="Pfam" id="PF06271"/>
    </source>
</evidence>
<dbReference type="PANTHER" id="PTHR36115">
    <property type="entry name" value="PROLINE-RICH ANTIGEN HOMOLOG-RELATED"/>
    <property type="match status" value="1"/>
</dbReference>
<evidence type="ECO:0000313" key="9">
    <source>
        <dbReference type="Proteomes" id="UP000023435"/>
    </source>
</evidence>
<dbReference type="InterPro" id="IPR010432">
    <property type="entry name" value="RDD"/>
</dbReference>
<gene>
    <name evidence="8" type="ORF">AZ78_4189</name>
</gene>
<dbReference type="RefSeq" id="WP_036104746.1">
    <property type="nucleotide sequence ID" value="NZ_JAJA02000001.1"/>
</dbReference>
<feature type="transmembrane region" description="Helical" evidence="6">
    <location>
        <begin position="116"/>
        <end position="138"/>
    </location>
</feature>
<evidence type="ECO:0000256" key="2">
    <source>
        <dbReference type="ARBA" id="ARBA00022475"/>
    </source>
</evidence>
<evidence type="ECO:0000256" key="1">
    <source>
        <dbReference type="ARBA" id="ARBA00004651"/>
    </source>
</evidence>